<protein>
    <submittedName>
        <fullName evidence="2">Uncharacterized protein</fullName>
    </submittedName>
</protein>
<reference evidence="2 3" key="1">
    <citation type="submission" date="2016-10" db="EMBL/GenBank/DDBJ databases">
        <authorList>
            <person name="Varghese N."/>
            <person name="Submissions S."/>
        </authorList>
    </citation>
    <scope>NUCLEOTIDE SEQUENCE [LARGE SCALE GENOMIC DNA]</scope>
    <source>
        <strain evidence="2 3">DSM 18839</strain>
    </source>
</reference>
<dbReference type="AlphaFoldDB" id="A0A8G2BI03"/>
<feature type="region of interest" description="Disordered" evidence="1">
    <location>
        <begin position="14"/>
        <end position="35"/>
    </location>
</feature>
<organism evidence="2 3">
    <name type="scientific">Thalassobaculum litoreum DSM 18839</name>
    <dbReference type="NCBI Taxonomy" id="1123362"/>
    <lineage>
        <taxon>Bacteria</taxon>
        <taxon>Pseudomonadati</taxon>
        <taxon>Pseudomonadota</taxon>
        <taxon>Alphaproteobacteria</taxon>
        <taxon>Rhodospirillales</taxon>
        <taxon>Thalassobaculaceae</taxon>
        <taxon>Thalassobaculum</taxon>
    </lineage>
</organism>
<keyword evidence="3" id="KW-1185">Reference proteome</keyword>
<dbReference type="EMBL" id="FNBW01000007">
    <property type="protein sequence ID" value="SDF83089.1"/>
    <property type="molecule type" value="Genomic_DNA"/>
</dbReference>
<dbReference type="RefSeq" id="WP_093150635.1">
    <property type="nucleotide sequence ID" value="NZ_FNBW01000007.1"/>
</dbReference>
<accession>A0A8G2BI03</accession>
<evidence type="ECO:0000313" key="2">
    <source>
        <dbReference type="EMBL" id="SDF83089.1"/>
    </source>
</evidence>
<dbReference type="Proteomes" id="UP000198615">
    <property type="component" value="Unassembled WGS sequence"/>
</dbReference>
<comment type="caution">
    <text evidence="2">The sequence shown here is derived from an EMBL/GenBank/DDBJ whole genome shotgun (WGS) entry which is preliminary data.</text>
</comment>
<gene>
    <name evidence="2" type="ORF">SAMN05660686_02449</name>
</gene>
<sequence>MSANRLKQLAEMNLSEAKRHDAMADQQPRHRRHHRRTAAILRDRAERIMEAASSSEIGTAQT</sequence>
<name>A0A8G2BI03_9PROT</name>
<evidence type="ECO:0000313" key="3">
    <source>
        <dbReference type="Proteomes" id="UP000198615"/>
    </source>
</evidence>
<proteinExistence type="predicted"/>
<evidence type="ECO:0000256" key="1">
    <source>
        <dbReference type="SAM" id="MobiDB-lite"/>
    </source>
</evidence>